<dbReference type="OrthoDB" id="3486565at2759"/>
<reference evidence="2 3" key="1">
    <citation type="journal article" date="2018" name="Sci. Rep.">
        <title>Comparative genomics provides insights into the lifestyle and reveals functional heterogeneity of dark septate endophytic fungi.</title>
        <authorList>
            <person name="Knapp D.G."/>
            <person name="Nemeth J.B."/>
            <person name="Barry K."/>
            <person name="Hainaut M."/>
            <person name="Henrissat B."/>
            <person name="Johnson J."/>
            <person name="Kuo A."/>
            <person name="Lim J.H.P."/>
            <person name="Lipzen A."/>
            <person name="Nolan M."/>
            <person name="Ohm R.A."/>
            <person name="Tamas L."/>
            <person name="Grigoriev I.V."/>
            <person name="Spatafora J.W."/>
            <person name="Nagy L.G."/>
            <person name="Kovacs G.M."/>
        </authorList>
    </citation>
    <scope>NUCLEOTIDE SEQUENCE [LARGE SCALE GENOMIC DNA]</scope>
    <source>
        <strain evidence="2 3">DSE2036</strain>
    </source>
</reference>
<dbReference type="AlphaFoldDB" id="A0A2V1E570"/>
<dbReference type="Proteomes" id="UP000244855">
    <property type="component" value="Unassembled WGS sequence"/>
</dbReference>
<feature type="domain" description="Heterokaryon incompatibility" evidence="1">
    <location>
        <begin position="66"/>
        <end position="221"/>
    </location>
</feature>
<dbReference type="PANTHER" id="PTHR33112">
    <property type="entry name" value="DOMAIN PROTEIN, PUTATIVE-RELATED"/>
    <property type="match status" value="1"/>
</dbReference>
<proteinExistence type="predicted"/>
<keyword evidence="3" id="KW-1185">Reference proteome</keyword>
<protein>
    <submittedName>
        <fullName evidence="2">HET-domain-containing protein</fullName>
    </submittedName>
</protein>
<evidence type="ECO:0000313" key="2">
    <source>
        <dbReference type="EMBL" id="PVI05621.1"/>
    </source>
</evidence>
<name>A0A2V1E570_9PLEO</name>
<dbReference type="Pfam" id="PF06985">
    <property type="entry name" value="HET"/>
    <property type="match status" value="1"/>
</dbReference>
<gene>
    <name evidence="2" type="ORF">DM02DRAFT_516549</name>
</gene>
<organism evidence="2 3">
    <name type="scientific">Periconia macrospinosa</name>
    <dbReference type="NCBI Taxonomy" id="97972"/>
    <lineage>
        <taxon>Eukaryota</taxon>
        <taxon>Fungi</taxon>
        <taxon>Dikarya</taxon>
        <taxon>Ascomycota</taxon>
        <taxon>Pezizomycotina</taxon>
        <taxon>Dothideomycetes</taxon>
        <taxon>Pleosporomycetidae</taxon>
        <taxon>Pleosporales</taxon>
        <taxon>Massarineae</taxon>
        <taxon>Periconiaceae</taxon>
        <taxon>Periconia</taxon>
    </lineage>
</organism>
<accession>A0A2V1E570</accession>
<evidence type="ECO:0000259" key="1">
    <source>
        <dbReference type="Pfam" id="PF06985"/>
    </source>
</evidence>
<dbReference type="InterPro" id="IPR010730">
    <property type="entry name" value="HET"/>
</dbReference>
<feature type="non-terminal residue" evidence="2">
    <location>
        <position position="327"/>
    </location>
</feature>
<dbReference type="STRING" id="97972.A0A2V1E570"/>
<sequence length="327" mass="36888">MRKPSLDTSSEQSLQFAKSCIRKCTQDHPDCGDGSEEPLPTRILCIGTVENPTVYLRDTATESSRYVCLSHCWGNRAQDSTMLQATTENILEFKKNIPWSELPKTFRDAICFVRLLGIGYIWIDSMCIIQDDPADCAREVGQMASIYSNAFLTIAATSASGPHEGLFSTTTQTSVAQILPGGALNAEFSGYGPVYAHPKIHHTWEEPVNFPLLKRGWVLQERMLSRRVLHFTKKELMWECLSASGCECRSASHVGHRHKKDFISIERIRSQLSDWGDIVRVYSSLRLTLDADTLPALSGLASVWKNAFQDRYLAGLWRHRLLYGLLW</sequence>
<dbReference type="EMBL" id="KZ805313">
    <property type="protein sequence ID" value="PVI05621.1"/>
    <property type="molecule type" value="Genomic_DNA"/>
</dbReference>
<dbReference type="PANTHER" id="PTHR33112:SF9">
    <property type="entry name" value="HETEROKARYON INCOMPATIBILITY DOMAIN-CONTAINING PROTEIN"/>
    <property type="match status" value="1"/>
</dbReference>
<evidence type="ECO:0000313" key="3">
    <source>
        <dbReference type="Proteomes" id="UP000244855"/>
    </source>
</evidence>